<dbReference type="EMBL" id="JPKZ01001383">
    <property type="protein sequence ID" value="KHN82319.1"/>
    <property type="molecule type" value="Genomic_DNA"/>
</dbReference>
<evidence type="ECO:0000313" key="2">
    <source>
        <dbReference type="Proteomes" id="UP000031036"/>
    </source>
</evidence>
<sequence length="110" mass="12943">MMNLIKEIHFFSPAVPRAAYFHAHFAFMRGAPHVSLVLWRQLLLRYVLMRQTSKYLNDVRNFSDDRLNQMQLSRSSITKEYSQRRTPLACYTQDCRKGATKGKSLIHSHL</sequence>
<accession>A0A0B2VLV1</accession>
<comment type="caution">
    <text evidence="1">The sequence shown here is derived from an EMBL/GenBank/DDBJ whole genome shotgun (WGS) entry which is preliminary data.</text>
</comment>
<evidence type="ECO:0000313" key="1">
    <source>
        <dbReference type="EMBL" id="KHN82319.1"/>
    </source>
</evidence>
<dbReference type="Proteomes" id="UP000031036">
    <property type="component" value="Unassembled WGS sequence"/>
</dbReference>
<organism evidence="1 2">
    <name type="scientific">Toxocara canis</name>
    <name type="common">Canine roundworm</name>
    <dbReference type="NCBI Taxonomy" id="6265"/>
    <lineage>
        <taxon>Eukaryota</taxon>
        <taxon>Metazoa</taxon>
        <taxon>Ecdysozoa</taxon>
        <taxon>Nematoda</taxon>
        <taxon>Chromadorea</taxon>
        <taxon>Rhabditida</taxon>
        <taxon>Spirurina</taxon>
        <taxon>Ascaridomorpha</taxon>
        <taxon>Ascaridoidea</taxon>
        <taxon>Toxocaridae</taxon>
        <taxon>Toxocara</taxon>
    </lineage>
</organism>
<name>A0A0B2VLV1_TOXCA</name>
<reference evidence="1 2" key="1">
    <citation type="submission" date="2014-11" db="EMBL/GenBank/DDBJ databases">
        <title>Genetic blueprint of the zoonotic pathogen Toxocara canis.</title>
        <authorList>
            <person name="Zhu X.-Q."/>
            <person name="Korhonen P.K."/>
            <person name="Cai H."/>
            <person name="Young N.D."/>
            <person name="Nejsum P."/>
            <person name="von Samson-Himmelstjerna G."/>
            <person name="Boag P.R."/>
            <person name="Tan P."/>
            <person name="Li Q."/>
            <person name="Min J."/>
            <person name="Yang Y."/>
            <person name="Wang X."/>
            <person name="Fang X."/>
            <person name="Hall R.S."/>
            <person name="Hofmann A."/>
            <person name="Sternberg P.W."/>
            <person name="Jex A.R."/>
            <person name="Gasser R.B."/>
        </authorList>
    </citation>
    <scope>NUCLEOTIDE SEQUENCE [LARGE SCALE GENOMIC DNA]</scope>
    <source>
        <strain evidence="1">PN_DK_2014</strain>
    </source>
</reference>
<proteinExistence type="predicted"/>
<protein>
    <submittedName>
        <fullName evidence="1">Uncharacterized protein</fullName>
    </submittedName>
</protein>
<dbReference type="AlphaFoldDB" id="A0A0B2VLV1"/>
<gene>
    <name evidence="1" type="ORF">Tcan_00372</name>
</gene>
<keyword evidence="2" id="KW-1185">Reference proteome</keyword>